<name>A0ABR4FIP6_9EURO</name>
<sequence>MRPLPRGEYLLPRHAPVRPRQLGLPAHPLPRAHAAAAALLGPPVHGPPVLAHGIHMACQVLAPWVIALAQQPSSRVAWDNGQRGRQLAWDVNGLAVLLNILPLVYGMRHLASGLVCILVLALQILPDIYGAYAILALATNDDSQAGDLLE</sequence>
<comment type="caution">
    <text evidence="2">The sequence shown here is derived from an EMBL/GenBank/DDBJ whole genome shotgun (WGS) entry which is preliminary data.</text>
</comment>
<accession>A0ABR4FIP6</accession>
<gene>
    <name evidence="2" type="ORF">BJX66DRAFT_345228</name>
</gene>
<proteinExistence type="predicted"/>
<keyword evidence="1" id="KW-1133">Transmembrane helix</keyword>
<evidence type="ECO:0000313" key="2">
    <source>
        <dbReference type="EMBL" id="KAL2783119.1"/>
    </source>
</evidence>
<keyword evidence="1" id="KW-0812">Transmembrane</keyword>
<protein>
    <submittedName>
        <fullName evidence="2">Uncharacterized protein</fullName>
    </submittedName>
</protein>
<keyword evidence="1" id="KW-0472">Membrane</keyword>
<keyword evidence="3" id="KW-1185">Reference proteome</keyword>
<feature type="transmembrane region" description="Helical" evidence="1">
    <location>
        <begin position="111"/>
        <end position="135"/>
    </location>
</feature>
<reference evidence="2 3" key="1">
    <citation type="submission" date="2024-07" db="EMBL/GenBank/DDBJ databases">
        <title>Section-level genome sequencing and comparative genomics of Aspergillus sections Usti and Cavernicolus.</title>
        <authorList>
            <consortium name="Lawrence Berkeley National Laboratory"/>
            <person name="Nybo J.L."/>
            <person name="Vesth T.C."/>
            <person name="Theobald S."/>
            <person name="Frisvad J.C."/>
            <person name="Larsen T.O."/>
            <person name="Kjaerboelling I."/>
            <person name="Rothschild-Mancinelli K."/>
            <person name="Lyhne E.K."/>
            <person name="Kogle M.E."/>
            <person name="Barry K."/>
            <person name="Clum A."/>
            <person name="Na H."/>
            <person name="Ledsgaard L."/>
            <person name="Lin J."/>
            <person name="Lipzen A."/>
            <person name="Kuo A."/>
            <person name="Riley R."/>
            <person name="Mondo S."/>
            <person name="Labutti K."/>
            <person name="Haridas S."/>
            <person name="Pangalinan J."/>
            <person name="Salamov A.A."/>
            <person name="Simmons B.A."/>
            <person name="Magnuson J.K."/>
            <person name="Chen J."/>
            <person name="Drula E."/>
            <person name="Henrissat B."/>
            <person name="Wiebenga A."/>
            <person name="Lubbers R.J."/>
            <person name="Gomes A.C."/>
            <person name="Makela M.R."/>
            <person name="Stajich J."/>
            <person name="Grigoriev I.V."/>
            <person name="Mortensen U.H."/>
            <person name="De Vries R.P."/>
            <person name="Baker S.E."/>
            <person name="Andersen M.R."/>
        </authorList>
    </citation>
    <scope>NUCLEOTIDE SEQUENCE [LARGE SCALE GENOMIC DNA]</scope>
    <source>
        <strain evidence="2 3">CBS 209.92</strain>
    </source>
</reference>
<dbReference type="Proteomes" id="UP001610563">
    <property type="component" value="Unassembled WGS sequence"/>
</dbReference>
<evidence type="ECO:0000256" key="1">
    <source>
        <dbReference type="SAM" id="Phobius"/>
    </source>
</evidence>
<organism evidence="2 3">
    <name type="scientific">Aspergillus keveii</name>
    <dbReference type="NCBI Taxonomy" id="714993"/>
    <lineage>
        <taxon>Eukaryota</taxon>
        <taxon>Fungi</taxon>
        <taxon>Dikarya</taxon>
        <taxon>Ascomycota</taxon>
        <taxon>Pezizomycotina</taxon>
        <taxon>Eurotiomycetes</taxon>
        <taxon>Eurotiomycetidae</taxon>
        <taxon>Eurotiales</taxon>
        <taxon>Aspergillaceae</taxon>
        <taxon>Aspergillus</taxon>
        <taxon>Aspergillus subgen. Nidulantes</taxon>
    </lineage>
</organism>
<evidence type="ECO:0000313" key="3">
    <source>
        <dbReference type="Proteomes" id="UP001610563"/>
    </source>
</evidence>
<dbReference type="EMBL" id="JBFTWV010000267">
    <property type="protein sequence ID" value="KAL2783119.1"/>
    <property type="molecule type" value="Genomic_DNA"/>
</dbReference>